<feature type="region of interest" description="Disordered" evidence="1">
    <location>
        <begin position="1"/>
        <end position="78"/>
    </location>
</feature>
<sequence length="296" mass="32533">MSDMLARDADGEVPHAFASYPSPPSSGRGAVSLPSGDKRTRYTAEQSDANDDDHHTKRARSQSMRTAILTPPSTRGRRMGDRLGLGDGALAACPPSTSRHQRSDSDTVCCSWLPENARLGMDARPYARLYTAPQFDTYPVHDAAHNPFLEGGPADVGFTGPHAYRARLRATSLPRKELGKSLFVLYFAGGTPRRNAVSDDEDWSGRPSARPRGLFAEELEARARRAERPPQAAHAELPAQPAHAVSDPEALWLSTMEHAKANTQPHPPRLSHQNEKLLAQLERVDWSSDEEDTRDD</sequence>
<dbReference type="Proteomes" id="UP001214603">
    <property type="component" value="Chromosome 4"/>
</dbReference>
<feature type="compositionally biased region" description="Acidic residues" evidence="1">
    <location>
        <begin position="287"/>
        <end position="296"/>
    </location>
</feature>
<evidence type="ECO:0000313" key="3">
    <source>
        <dbReference type="Proteomes" id="UP001214603"/>
    </source>
</evidence>
<name>A0AAF0E0U6_9BASI</name>
<organism evidence="2 3">
    <name type="scientific">Malassezia obtusa</name>
    <dbReference type="NCBI Taxonomy" id="76774"/>
    <lineage>
        <taxon>Eukaryota</taxon>
        <taxon>Fungi</taxon>
        <taxon>Dikarya</taxon>
        <taxon>Basidiomycota</taxon>
        <taxon>Ustilaginomycotina</taxon>
        <taxon>Malasseziomycetes</taxon>
        <taxon>Malasseziales</taxon>
        <taxon>Malasseziaceae</taxon>
        <taxon>Malassezia</taxon>
    </lineage>
</organism>
<keyword evidence="3" id="KW-1185">Reference proteome</keyword>
<dbReference type="AlphaFoldDB" id="A0AAF0E0U6"/>
<protein>
    <submittedName>
        <fullName evidence="2">Uncharacterized protein</fullName>
    </submittedName>
</protein>
<proteinExistence type="predicted"/>
<reference evidence="2" key="1">
    <citation type="submission" date="2023-03" db="EMBL/GenBank/DDBJ databases">
        <title>Mating type loci evolution in Malassezia.</title>
        <authorList>
            <person name="Coelho M.A."/>
        </authorList>
    </citation>
    <scope>NUCLEOTIDE SEQUENCE</scope>
    <source>
        <strain evidence="2">CBS 7876</strain>
    </source>
</reference>
<dbReference type="EMBL" id="CP119937">
    <property type="protein sequence ID" value="WFD03579.1"/>
    <property type="molecule type" value="Genomic_DNA"/>
</dbReference>
<gene>
    <name evidence="2" type="ORF">MOBT1_002272</name>
</gene>
<evidence type="ECO:0000256" key="1">
    <source>
        <dbReference type="SAM" id="MobiDB-lite"/>
    </source>
</evidence>
<feature type="region of interest" description="Disordered" evidence="1">
    <location>
        <begin position="223"/>
        <end position="296"/>
    </location>
</feature>
<accession>A0AAF0E0U6</accession>
<feature type="compositionally biased region" description="Basic and acidic residues" evidence="1">
    <location>
        <begin position="1"/>
        <end position="13"/>
    </location>
</feature>
<evidence type="ECO:0000313" key="2">
    <source>
        <dbReference type="EMBL" id="WFD03579.1"/>
    </source>
</evidence>